<dbReference type="GO" id="GO:0000932">
    <property type="term" value="C:P-body"/>
    <property type="evidence" value="ECO:0007669"/>
    <property type="project" value="UniProtKB-UniRule"/>
</dbReference>
<dbReference type="InterPro" id="IPR038635">
    <property type="entry name" value="CCR4-NOT_su2/3/5_C_sf"/>
</dbReference>
<evidence type="ECO:0000256" key="1">
    <source>
        <dbReference type="ARBA" id="ARBA00004123"/>
    </source>
</evidence>
<feature type="compositionally biased region" description="Basic and acidic residues" evidence="11">
    <location>
        <begin position="263"/>
        <end position="278"/>
    </location>
</feature>
<keyword evidence="6" id="KW-0597">Phosphoprotein</keyword>
<feature type="compositionally biased region" description="Polar residues" evidence="11">
    <location>
        <begin position="513"/>
        <end position="536"/>
    </location>
</feature>
<keyword evidence="9 10" id="KW-0539">Nucleus</keyword>
<feature type="region of interest" description="Disordered" evidence="11">
    <location>
        <begin position="240"/>
        <end position="322"/>
    </location>
</feature>
<evidence type="ECO:0000313" key="15">
    <source>
        <dbReference type="Proteomes" id="UP000076727"/>
    </source>
</evidence>
<feature type="region of interest" description="Disordered" evidence="11">
    <location>
        <begin position="352"/>
        <end position="606"/>
    </location>
</feature>
<feature type="domain" description="NOT2/NOT3/NOT5 C-terminal" evidence="13">
    <location>
        <begin position="639"/>
        <end position="765"/>
    </location>
</feature>
<reference evidence="14 15" key="1">
    <citation type="journal article" date="2016" name="Mol. Biol. Evol.">
        <title>Comparative Genomics of Early-Diverging Mushroom-Forming Fungi Provides Insights into the Origins of Lignocellulose Decay Capabilities.</title>
        <authorList>
            <person name="Nagy L.G."/>
            <person name="Riley R."/>
            <person name="Tritt A."/>
            <person name="Adam C."/>
            <person name="Daum C."/>
            <person name="Floudas D."/>
            <person name="Sun H."/>
            <person name="Yadav J.S."/>
            <person name="Pangilinan J."/>
            <person name="Larsson K.H."/>
            <person name="Matsuura K."/>
            <person name="Barry K."/>
            <person name="Labutti K."/>
            <person name="Kuo R."/>
            <person name="Ohm R.A."/>
            <person name="Bhattacharya S.S."/>
            <person name="Shirouzu T."/>
            <person name="Yoshinaga Y."/>
            <person name="Martin F.M."/>
            <person name="Grigoriev I.V."/>
            <person name="Hibbett D.S."/>
        </authorList>
    </citation>
    <scope>NUCLEOTIDE SEQUENCE [LARGE SCALE GENOMIC DNA]</scope>
    <source>
        <strain evidence="14 15">L-15889</strain>
    </source>
</reference>
<feature type="compositionally biased region" description="Polar residues" evidence="11">
    <location>
        <begin position="573"/>
        <end position="600"/>
    </location>
</feature>
<keyword evidence="10" id="KW-0010">Activator</keyword>
<comment type="function">
    <text evidence="10">Acts as component of the CCR4-NOT core complex, which in the nucleus seems to be a general transcription factor, and in the cytoplasm the major mRNA deadenylase involved in mRNA turnover. The NOT protein subcomplex negatively regulates the basal and activated transcription of many genes. Preferentially affects TC-type TATA element-dependent transcription. Could directly or indirectly inhibit component(s) of the general transcription machinery.</text>
</comment>
<dbReference type="Gene3D" id="2.30.30.1020">
    <property type="entry name" value="CCR4-NOT complex subunit 2/3/5, C-terminal domain"/>
    <property type="match status" value="1"/>
</dbReference>
<dbReference type="FunFam" id="2.30.30.1020:FF:000006">
    <property type="entry name" value="CCR4-NOT transcription complex, subunit 3"/>
    <property type="match status" value="1"/>
</dbReference>
<evidence type="ECO:0000256" key="5">
    <source>
        <dbReference type="ARBA" id="ARBA00022491"/>
    </source>
</evidence>
<evidence type="ECO:0000256" key="2">
    <source>
        <dbReference type="ARBA" id="ARBA00004496"/>
    </source>
</evidence>
<evidence type="ECO:0000256" key="3">
    <source>
        <dbReference type="ARBA" id="ARBA00007682"/>
    </source>
</evidence>
<evidence type="ECO:0000256" key="10">
    <source>
        <dbReference type="PIRNR" id="PIRNR005290"/>
    </source>
</evidence>
<feature type="compositionally biased region" description="Low complexity" evidence="11">
    <location>
        <begin position="352"/>
        <end position="405"/>
    </location>
</feature>
<dbReference type="GO" id="GO:0005634">
    <property type="term" value="C:nucleus"/>
    <property type="evidence" value="ECO:0007669"/>
    <property type="project" value="UniProtKB-SubCell"/>
</dbReference>
<dbReference type="OrthoDB" id="293823at2759"/>
<accession>A0A165U8S4</accession>
<dbReference type="PANTHER" id="PTHR23326">
    <property type="entry name" value="CCR4 NOT-RELATED"/>
    <property type="match status" value="1"/>
</dbReference>
<evidence type="ECO:0000256" key="9">
    <source>
        <dbReference type="ARBA" id="ARBA00023242"/>
    </source>
</evidence>
<dbReference type="InterPro" id="IPR040168">
    <property type="entry name" value="Not2/3/5"/>
</dbReference>
<name>A0A165U8S4_9APHY</name>
<feature type="compositionally biased region" description="Acidic residues" evidence="11">
    <location>
        <begin position="240"/>
        <end position="254"/>
    </location>
</feature>
<keyword evidence="4 10" id="KW-0963">Cytoplasm</keyword>
<feature type="compositionally biased region" description="Polar residues" evidence="11">
    <location>
        <begin position="451"/>
        <end position="466"/>
    </location>
</feature>
<evidence type="ECO:0000259" key="12">
    <source>
        <dbReference type="Pfam" id="PF04065"/>
    </source>
</evidence>
<keyword evidence="7 10" id="KW-0805">Transcription regulation</keyword>
<evidence type="ECO:0000256" key="7">
    <source>
        <dbReference type="ARBA" id="ARBA00023015"/>
    </source>
</evidence>
<evidence type="ECO:0000256" key="6">
    <source>
        <dbReference type="ARBA" id="ARBA00022553"/>
    </source>
</evidence>
<proteinExistence type="inferred from homology"/>
<dbReference type="InterPro" id="IPR007207">
    <property type="entry name" value="Not_N"/>
</dbReference>
<organism evidence="14 15">
    <name type="scientific">Daedalea quercina L-15889</name>
    <dbReference type="NCBI Taxonomy" id="1314783"/>
    <lineage>
        <taxon>Eukaryota</taxon>
        <taxon>Fungi</taxon>
        <taxon>Dikarya</taxon>
        <taxon>Basidiomycota</taxon>
        <taxon>Agaricomycotina</taxon>
        <taxon>Agaricomycetes</taxon>
        <taxon>Polyporales</taxon>
        <taxon>Fomitopsis</taxon>
    </lineage>
</organism>
<gene>
    <name evidence="14" type="ORF">DAEQUDRAFT_734826</name>
</gene>
<keyword evidence="8 10" id="KW-0804">Transcription</keyword>
<feature type="domain" description="CCR4-Not complex component Not N-terminal" evidence="12">
    <location>
        <begin position="3"/>
        <end position="232"/>
    </location>
</feature>
<sequence>MAARKLQTEIDRTLKKVAEGVELFENIYDKMQASTNQTQKEKLETDLKTQIKKLQRLRDQIKTWVASNDIKDKTALLDNRRLIETQMEKFKACEKEMKTKAFSKEGLTQHTKLDPKAQEKLEVTEWVQNIVEQLLLQVEQAEAEIETLQGGGKKKNKAGGAAAERLETLEHLNERRKWHISRLEIILRLLDNGSLPTEKILGLKDDVQYFVDSNTDEDFDEDEGIYDELNLDEEEEKFGLANDDDSDESEDASDDVPPRTPAKKHDEESVSSSNKRDGSPVLKKAPVTLQLRKPSIASESTSSLVVGENTSESSAAAKPPNANFAAQPMASILKAGLPPQPRPAPLPVRYAAAAAAAVAPSQPTQQSTTQLPQTPATAAPSTSGQLAAPTTPSITSTTAASSLTPDQVSAVTSSPSLTHPSVTSPMLSSAASVSAQHADGYTDSPALSEAVPSSISGPAATSSPQRISRKAAQALASVQSPTESQAPPPSFANGASPAAPSAIQQPSAGHSPMPQQTQAYPGSSATAVNAQSSGSSPLPPTQQQMPQYPPGVKTPGAGLAADHEHSVPPGVAPQQQNVGAQRPTSTAPSQVPQQAPQTRPSAFPGSLSDLVVSFENVKQKAPHRMSNLDQVHKLLQGSYSSMPQPQDTEKPKYYVPRNPIQTPAYYPQTPNPILNTAGIFSQLDVETLFYVFYYLPGTYQQYLAAKELKRQSWRFHVKYLTWFQRHSEPQAITEEYEQGVYVYFDWEGSWCQRKKSDFRFEYRYLSED</sequence>
<dbReference type="InterPro" id="IPR012270">
    <property type="entry name" value="CCR4-NOT_su3/5"/>
</dbReference>
<dbReference type="Pfam" id="PF04153">
    <property type="entry name" value="NOT2_3_5_C"/>
    <property type="match status" value="1"/>
</dbReference>
<feature type="compositionally biased region" description="Polar residues" evidence="11">
    <location>
        <begin position="297"/>
        <end position="314"/>
    </location>
</feature>
<evidence type="ECO:0000256" key="4">
    <source>
        <dbReference type="ARBA" id="ARBA00022490"/>
    </source>
</evidence>
<dbReference type="EMBL" id="KV429033">
    <property type="protein sequence ID" value="KZT74560.1"/>
    <property type="molecule type" value="Genomic_DNA"/>
</dbReference>
<dbReference type="GO" id="GO:0030015">
    <property type="term" value="C:CCR4-NOT core complex"/>
    <property type="evidence" value="ECO:0007669"/>
    <property type="project" value="UniProtKB-UniRule"/>
</dbReference>
<protein>
    <recommendedName>
        <fullName evidence="10">General negative regulator of transcription subunit</fullName>
    </recommendedName>
</protein>
<dbReference type="InterPro" id="IPR007282">
    <property type="entry name" value="NOT2/3/5_C"/>
</dbReference>
<feature type="compositionally biased region" description="Polar residues" evidence="11">
    <location>
        <begin position="406"/>
        <end position="435"/>
    </location>
</feature>
<dbReference type="GO" id="GO:0006355">
    <property type="term" value="P:regulation of DNA-templated transcription"/>
    <property type="evidence" value="ECO:0007669"/>
    <property type="project" value="InterPro"/>
</dbReference>
<comment type="subcellular location">
    <subcellularLocation>
        <location evidence="2 10">Cytoplasm</location>
    </subcellularLocation>
    <subcellularLocation>
        <location evidence="1 10">Nucleus</location>
    </subcellularLocation>
</comment>
<dbReference type="GO" id="GO:0000289">
    <property type="term" value="P:nuclear-transcribed mRNA poly(A) tail shortening"/>
    <property type="evidence" value="ECO:0007669"/>
    <property type="project" value="UniProtKB-ARBA"/>
</dbReference>
<keyword evidence="15" id="KW-1185">Reference proteome</keyword>
<evidence type="ECO:0000256" key="11">
    <source>
        <dbReference type="SAM" id="MobiDB-lite"/>
    </source>
</evidence>
<evidence type="ECO:0000256" key="8">
    <source>
        <dbReference type="ARBA" id="ARBA00023163"/>
    </source>
</evidence>
<keyword evidence="5 10" id="KW-0678">Repressor</keyword>
<feature type="compositionally biased region" description="Low complexity" evidence="11">
    <location>
        <begin position="495"/>
        <end position="508"/>
    </location>
</feature>
<dbReference type="Pfam" id="PF04065">
    <property type="entry name" value="Not3"/>
    <property type="match status" value="1"/>
</dbReference>
<comment type="similarity">
    <text evidence="3 10">Belongs to the CNOT2/3/5 family.</text>
</comment>
<dbReference type="STRING" id="1314783.A0A165U8S4"/>
<dbReference type="Proteomes" id="UP000076727">
    <property type="component" value="Unassembled WGS sequence"/>
</dbReference>
<evidence type="ECO:0000259" key="13">
    <source>
        <dbReference type="Pfam" id="PF04153"/>
    </source>
</evidence>
<dbReference type="AlphaFoldDB" id="A0A165U8S4"/>
<feature type="compositionally biased region" description="Polar residues" evidence="11">
    <location>
        <begin position="476"/>
        <end position="485"/>
    </location>
</feature>
<evidence type="ECO:0000313" key="14">
    <source>
        <dbReference type="EMBL" id="KZT74560.1"/>
    </source>
</evidence>
<dbReference type="PIRSF" id="PIRSF005290">
    <property type="entry name" value="NOT_su_3_5"/>
    <property type="match status" value="1"/>
</dbReference>